<dbReference type="SUPFAM" id="SSF50475">
    <property type="entry name" value="FMN-binding split barrel"/>
    <property type="match status" value="1"/>
</dbReference>
<dbReference type="PANTHER" id="PTHR35176:SF6">
    <property type="entry name" value="HEME OXYGENASE HI_0854-RELATED"/>
    <property type="match status" value="1"/>
</dbReference>
<comment type="caution">
    <text evidence="2">The sequence shown here is derived from an EMBL/GenBank/DDBJ whole genome shotgun (WGS) entry which is preliminary data.</text>
</comment>
<dbReference type="InterPro" id="IPR052019">
    <property type="entry name" value="F420H2_bilvrd_red/Heme_oxyg"/>
</dbReference>
<organism evidence="2 3">
    <name type="scientific">Actinoalloteichus caeruleus DSM 43889</name>
    <dbReference type="NCBI Taxonomy" id="1120930"/>
    <lineage>
        <taxon>Bacteria</taxon>
        <taxon>Bacillati</taxon>
        <taxon>Actinomycetota</taxon>
        <taxon>Actinomycetes</taxon>
        <taxon>Pseudonocardiales</taxon>
        <taxon>Pseudonocardiaceae</taxon>
        <taxon>Actinoalloteichus</taxon>
        <taxon>Actinoalloteichus cyanogriseus</taxon>
    </lineage>
</organism>
<dbReference type="PANTHER" id="PTHR35176">
    <property type="entry name" value="HEME OXYGENASE HI_0854-RELATED"/>
    <property type="match status" value="1"/>
</dbReference>
<evidence type="ECO:0000256" key="1">
    <source>
        <dbReference type="ARBA" id="ARBA00023002"/>
    </source>
</evidence>
<evidence type="ECO:0000313" key="3">
    <source>
        <dbReference type="Proteomes" id="UP000791080"/>
    </source>
</evidence>
<evidence type="ECO:0000313" key="2">
    <source>
        <dbReference type="EMBL" id="MCP2333169.1"/>
    </source>
</evidence>
<dbReference type="InterPro" id="IPR012349">
    <property type="entry name" value="Split_barrel_FMN-bd"/>
</dbReference>
<dbReference type="Gene3D" id="2.30.110.10">
    <property type="entry name" value="Electron Transport, Fmn-binding Protein, Chain A"/>
    <property type="match status" value="1"/>
</dbReference>
<dbReference type="EMBL" id="AUBJ02000001">
    <property type="protein sequence ID" value="MCP2333169.1"/>
    <property type="molecule type" value="Genomic_DNA"/>
</dbReference>
<reference evidence="2 3" key="2">
    <citation type="submission" date="2022-06" db="EMBL/GenBank/DDBJ databases">
        <title>Genomic Encyclopedia of Type Strains, Phase I: the one thousand microbial genomes (KMG-I) project.</title>
        <authorList>
            <person name="Kyrpides N."/>
        </authorList>
    </citation>
    <scope>NUCLEOTIDE SEQUENCE [LARGE SCALE GENOMIC DNA]</scope>
    <source>
        <strain evidence="2 3">DSM 43889</strain>
    </source>
</reference>
<protein>
    <submittedName>
        <fullName evidence="2">Pyridoxamine 5'-phosphate oxidase</fullName>
    </submittedName>
</protein>
<dbReference type="Proteomes" id="UP000791080">
    <property type="component" value="Unassembled WGS sequence"/>
</dbReference>
<reference evidence="2 3" key="1">
    <citation type="submission" date="2013-07" db="EMBL/GenBank/DDBJ databases">
        <authorList>
            <consortium name="DOE Joint Genome Institute"/>
            <person name="Reeve W."/>
            <person name="Huntemann M."/>
            <person name="Han J."/>
            <person name="Chen A."/>
            <person name="Kyrpides N."/>
            <person name="Mavromatis K."/>
            <person name="Markowitz V."/>
            <person name="Palaniappan K."/>
            <person name="Ivanova N."/>
            <person name="Schaumberg A."/>
            <person name="Pati A."/>
            <person name="Liolios K."/>
            <person name="Nordberg H.P."/>
            <person name="Cantor M.N."/>
            <person name="Hua S.X."/>
            <person name="Woyke T."/>
        </authorList>
    </citation>
    <scope>NUCLEOTIDE SEQUENCE [LARGE SCALE GENOMIC DNA]</scope>
    <source>
        <strain evidence="2 3">DSM 43889</strain>
    </source>
</reference>
<name>A0ABT1JLM5_ACTCY</name>
<dbReference type="RefSeq" id="WP_051314188.1">
    <property type="nucleotide sequence ID" value="NZ_AUBJ02000001.1"/>
</dbReference>
<proteinExistence type="predicted"/>
<keyword evidence="1" id="KW-0560">Oxidoreductase</keyword>
<gene>
    <name evidence="2" type="ORF">G443_003439</name>
</gene>
<keyword evidence="3" id="KW-1185">Reference proteome</keyword>
<accession>A0ABT1JLM5</accession>
<sequence>MTFRMSVDQRERFLAEPRVGVLSVSRPGRAPLAVPIWYHYEPGGEVTISIEGGSLKDRLIRDSGTFSLCAQRDTLPYAYVTVEGSVRWDESPSVEDRLRIASRYLPAELADRYVEDTHAGAVVLRMRPERWLSTDQTGMTGALLADQGTSPMT</sequence>